<sequence>MLAFALLFAATPSFAAEGATNRPTNAEMTAIFNADQKDRQGPVIDGNTIGQKDDVRRKRTQALLDADALNSGNDFYHAAFVFQHGGTPEDYLKAHLLATIAVARGKAEATWIAAATLDRYLQAIGKPQILGTQFRVGSDGRATQEPFDRSLGSDGLRAALGVPPLAEQEERRAELEKESRPKPVIMPVPSLQQLAPAPTARTFTATAQPVRCRPIPASETLLGRARLRWIVVGEIHGTTETPDAFGDLVCLASASKPVTVAVEQATSEQPAIDEFIGSDGGPEATTRFLSSRIWTQTVKDGRSSEAYFRLFERLRELRSAGRISSVVAFQPLYNPDPGGFNPGHYENALAASLLGRSPKGTRVLVLVGNAHAMRVPPVWAKPPYLPMAGYLPQGETVSLDARWNGGSYWACTSDTDCEPQTASPPPTKLPRGITMDAPGGPFTGALNLGVEVTASPPQRQTAQ</sequence>
<feature type="chain" id="PRO_5037915788" evidence="2">
    <location>
        <begin position="16"/>
        <end position="463"/>
    </location>
</feature>
<evidence type="ECO:0000313" key="4">
    <source>
        <dbReference type="Proteomes" id="UP000623067"/>
    </source>
</evidence>
<evidence type="ECO:0000313" key="3">
    <source>
        <dbReference type="EMBL" id="GGB26317.1"/>
    </source>
</evidence>
<accession>A0A916T0B5</accession>
<keyword evidence="2" id="KW-0732">Signal</keyword>
<dbReference type="Proteomes" id="UP000623067">
    <property type="component" value="Unassembled WGS sequence"/>
</dbReference>
<dbReference type="RefSeq" id="WP_188658108.1">
    <property type="nucleotide sequence ID" value="NZ_BMIH01000002.1"/>
</dbReference>
<organism evidence="3 4">
    <name type="scientific">Sphingomonas metalli</name>
    <dbReference type="NCBI Taxonomy" id="1779358"/>
    <lineage>
        <taxon>Bacteria</taxon>
        <taxon>Pseudomonadati</taxon>
        <taxon>Pseudomonadota</taxon>
        <taxon>Alphaproteobacteria</taxon>
        <taxon>Sphingomonadales</taxon>
        <taxon>Sphingomonadaceae</taxon>
        <taxon>Sphingomonas</taxon>
    </lineage>
</organism>
<protein>
    <submittedName>
        <fullName evidence="3">Uncharacterized protein</fullName>
    </submittedName>
</protein>
<feature type="signal peptide" evidence="2">
    <location>
        <begin position="1"/>
        <end position="15"/>
    </location>
</feature>
<comment type="caution">
    <text evidence="3">The sequence shown here is derived from an EMBL/GenBank/DDBJ whole genome shotgun (WGS) entry which is preliminary data.</text>
</comment>
<dbReference type="AlphaFoldDB" id="A0A916T0B5"/>
<name>A0A916T0B5_9SPHN</name>
<keyword evidence="4" id="KW-1185">Reference proteome</keyword>
<evidence type="ECO:0000256" key="1">
    <source>
        <dbReference type="SAM" id="MobiDB-lite"/>
    </source>
</evidence>
<dbReference type="EMBL" id="BMIH01000002">
    <property type="protein sequence ID" value="GGB26317.1"/>
    <property type="molecule type" value="Genomic_DNA"/>
</dbReference>
<reference evidence="3" key="2">
    <citation type="submission" date="2020-09" db="EMBL/GenBank/DDBJ databases">
        <authorList>
            <person name="Sun Q."/>
            <person name="Zhou Y."/>
        </authorList>
    </citation>
    <scope>NUCLEOTIDE SEQUENCE</scope>
    <source>
        <strain evidence="3">CGMCC 1.15330</strain>
    </source>
</reference>
<evidence type="ECO:0000256" key="2">
    <source>
        <dbReference type="SAM" id="SignalP"/>
    </source>
</evidence>
<proteinExistence type="predicted"/>
<feature type="region of interest" description="Disordered" evidence="1">
    <location>
        <begin position="415"/>
        <end position="440"/>
    </location>
</feature>
<gene>
    <name evidence="3" type="ORF">GCM10011380_14790</name>
</gene>
<reference evidence="3" key="1">
    <citation type="journal article" date="2014" name="Int. J. Syst. Evol. Microbiol.">
        <title>Complete genome sequence of Corynebacterium casei LMG S-19264T (=DSM 44701T), isolated from a smear-ripened cheese.</title>
        <authorList>
            <consortium name="US DOE Joint Genome Institute (JGI-PGF)"/>
            <person name="Walter F."/>
            <person name="Albersmeier A."/>
            <person name="Kalinowski J."/>
            <person name="Ruckert C."/>
        </authorList>
    </citation>
    <scope>NUCLEOTIDE SEQUENCE</scope>
    <source>
        <strain evidence="3">CGMCC 1.15330</strain>
    </source>
</reference>